<evidence type="ECO:0000313" key="1">
    <source>
        <dbReference type="EMBL" id="KAJ3780617.1"/>
    </source>
</evidence>
<gene>
    <name evidence="1" type="ORF">GGU10DRAFT_415285</name>
</gene>
<accession>A0AA38NHH1</accession>
<sequence>MKELPLEIWLYIATFIPEATLRELLGVNLLFYNISLDMRYKSITLQRFSSRTMKLLKRLADPAIGERVRLLTASPDFRFYGAVRAPPTSSFRKFLHSFRLLGSGSDNLNKPRPEEEGTRALTDALPAMSNVMAFTIDSHSWGQHSGTQLHQFLNTAWVSFGFKLKKLSLRGHAASFRTIITSKPLLPMVEELFFELIDNPTSDMLQEDADTLVTVFAPFINSFSSRLQALTFWAWTSLELSAFFWSLGNFPLLTCFNFQTSFPRTFRDDPSSLSAFLRQHHTRLKILVLRLNKSPLLHAIQTEQPLSEWMLSTFQANHFSHLEELQLYPSALPRGFDALLTCIQLSAETLHTLVVRDRYLDPQDVLRLVYVLPSNIQYLQLNVLEMDVQLYDSLAFRLPRLLSLSLYISKMLPDFPTFLSGMKVRTYTAWRLRNIGVWQNGSMCPYKLMHALANSIPSVDSFWGVGNTNMDMTM</sequence>
<dbReference type="EMBL" id="MU793688">
    <property type="protein sequence ID" value="KAJ3780617.1"/>
    <property type="molecule type" value="Genomic_DNA"/>
</dbReference>
<evidence type="ECO:0008006" key="3">
    <source>
        <dbReference type="Google" id="ProtNLM"/>
    </source>
</evidence>
<comment type="caution">
    <text evidence="1">The sequence shown here is derived from an EMBL/GenBank/DDBJ whole genome shotgun (WGS) entry which is preliminary data.</text>
</comment>
<dbReference type="Proteomes" id="UP001163798">
    <property type="component" value="Unassembled WGS sequence"/>
</dbReference>
<organism evidence="1 2">
    <name type="scientific">Lentinula aff. detonsa</name>
    <dbReference type="NCBI Taxonomy" id="2804958"/>
    <lineage>
        <taxon>Eukaryota</taxon>
        <taxon>Fungi</taxon>
        <taxon>Dikarya</taxon>
        <taxon>Basidiomycota</taxon>
        <taxon>Agaricomycotina</taxon>
        <taxon>Agaricomycetes</taxon>
        <taxon>Agaricomycetidae</taxon>
        <taxon>Agaricales</taxon>
        <taxon>Marasmiineae</taxon>
        <taxon>Omphalotaceae</taxon>
        <taxon>Lentinula</taxon>
    </lineage>
</organism>
<reference evidence="1" key="1">
    <citation type="submission" date="2022-08" db="EMBL/GenBank/DDBJ databases">
        <authorList>
            <consortium name="DOE Joint Genome Institute"/>
            <person name="Min B."/>
            <person name="Riley R."/>
            <person name="Sierra-Patev S."/>
            <person name="Naranjo-Ortiz M."/>
            <person name="Looney B."/>
            <person name="Konkel Z."/>
            <person name="Slot J.C."/>
            <person name="Sakamoto Y."/>
            <person name="Steenwyk J.L."/>
            <person name="Rokas A."/>
            <person name="Carro J."/>
            <person name="Camarero S."/>
            <person name="Ferreira P."/>
            <person name="Molpeceres G."/>
            <person name="Ruiz-Duenas F.J."/>
            <person name="Serrano A."/>
            <person name="Henrissat B."/>
            <person name="Drula E."/>
            <person name="Hughes K.W."/>
            <person name="Mata J.L."/>
            <person name="Ishikawa N.K."/>
            <person name="Vargas-Isla R."/>
            <person name="Ushijima S."/>
            <person name="Smith C.A."/>
            <person name="Ahrendt S."/>
            <person name="Andreopoulos W."/>
            <person name="He G."/>
            <person name="Labutti K."/>
            <person name="Lipzen A."/>
            <person name="Ng V."/>
            <person name="Sandor L."/>
            <person name="Barry K."/>
            <person name="Martinez A.T."/>
            <person name="Xiao Y."/>
            <person name="Gibbons J.G."/>
            <person name="Terashima K."/>
            <person name="Hibbett D.S."/>
            <person name="Grigoriev I.V."/>
        </authorList>
    </citation>
    <scope>NUCLEOTIDE SEQUENCE</scope>
    <source>
        <strain evidence="1">TFB10291</strain>
    </source>
</reference>
<proteinExistence type="predicted"/>
<evidence type="ECO:0000313" key="2">
    <source>
        <dbReference type="Proteomes" id="UP001163798"/>
    </source>
</evidence>
<protein>
    <recommendedName>
        <fullName evidence="3">F-box domain-containing protein</fullName>
    </recommendedName>
</protein>
<keyword evidence="2" id="KW-1185">Reference proteome</keyword>
<dbReference type="AlphaFoldDB" id="A0AA38NHH1"/>
<name>A0AA38NHH1_9AGAR</name>